<name>A0AAW2DKR0_9ROSI</name>
<evidence type="ECO:0000313" key="2">
    <source>
        <dbReference type="Proteomes" id="UP001459277"/>
    </source>
</evidence>
<keyword evidence="2" id="KW-1185">Reference proteome</keyword>
<sequence>MQGIRDEGEADWRSTDVGAAVGRFEVPTYMPCYEAATTTGGGRSPRQEMEGAEEHDRACHTCASCVSCVTVEYMGTPVDEHHPECVFRQFGMKQAPPELVDTSVDLHRISLQGKFERTWLQEHASYIERWAHRGEHVVEALTLDGDTMYLVAYMESY</sequence>
<proteinExistence type="predicted"/>
<reference evidence="1 2" key="1">
    <citation type="submission" date="2024-01" db="EMBL/GenBank/DDBJ databases">
        <title>A telomere-to-telomere, gap-free genome of sweet tea (Lithocarpus litseifolius).</title>
        <authorList>
            <person name="Zhou J."/>
        </authorList>
    </citation>
    <scope>NUCLEOTIDE SEQUENCE [LARGE SCALE GENOMIC DNA]</scope>
    <source>
        <strain evidence="1">Zhou-2022a</strain>
        <tissue evidence="1">Leaf</tissue>
    </source>
</reference>
<organism evidence="1 2">
    <name type="scientific">Lithocarpus litseifolius</name>
    <dbReference type="NCBI Taxonomy" id="425828"/>
    <lineage>
        <taxon>Eukaryota</taxon>
        <taxon>Viridiplantae</taxon>
        <taxon>Streptophyta</taxon>
        <taxon>Embryophyta</taxon>
        <taxon>Tracheophyta</taxon>
        <taxon>Spermatophyta</taxon>
        <taxon>Magnoliopsida</taxon>
        <taxon>eudicotyledons</taxon>
        <taxon>Gunneridae</taxon>
        <taxon>Pentapetalae</taxon>
        <taxon>rosids</taxon>
        <taxon>fabids</taxon>
        <taxon>Fagales</taxon>
        <taxon>Fagaceae</taxon>
        <taxon>Lithocarpus</taxon>
    </lineage>
</organism>
<dbReference type="Proteomes" id="UP001459277">
    <property type="component" value="Unassembled WGS sequence"/>
</dbReference>
<dbReference type="AlphaFoldDB" id="A0AAW2DKR0"/>
<protein>
    <submittedName>
        <fullName evidence="1">Uncharacterized protein</fullName>
    </submittedName>
</protein>
<accession>A0AAW2DKR0</accession>
<gene>
    <name evidence="1" type="ORF">SO802_006235</name>
</gene>
<evidence type="ECO:0000313" key="1">
    <source>
        <dbReference type="EMBL" id="KAL0011127.1"/>
    </source>
</evidence>
<dbReference type="EMBL" id="JAZDWU010000002">
    <property type="protein sequence ID" value="KAL0011127.1"/>
    <property type="molecule type" value="Genomic_DNA"/>
</dbReference>
<comment type="caution">
    <text evidence="1">The sequence shown here is derived from an EMBL/GenBank/DDBJ whole genome shotgun (WGS) entry which is preliminary data.</text>
</comment>